<comment type="pathway">
    <text evidence="3">Secondary metabolite biosynthesis; terpenoid biosynthesis.</text>
</comment>
<evidence type="ECO:0000256" key="12">
    <source>
        <dbReference type="ARBA" id="ARBA00023136"/>
    </source>
</evidence>
<dbReference type="InterPro" id="IPR002401">
    <property type="entry name" value="Cyt_P450_E_grp-I"/>
</dbReference>
<dbReference type="SUPFAM" id="SSF48264">
    <property type="entry name" value="Cytochrome P450"/>
    <property type="match status" value="1"/>
</dbReference>
<keyword evidence="6 14" id="KW-0812">Transmembrane</keyword>
<keyword evidence="11" id="KW-0503">Monooxygenase</keyword>
<keyword evidence="9" id="KW-0560">Oxidoreductase</keyword>
<keyword evidence="5 13" id="KW-0349">Heme</keyword>
<dbReference type="PRINTS" id="PR00463">
    <property type="entry name" value="EP450I"/>
</dbReference>
<keyword evidence="8 14" id="KW-1133">Transmembrane helix</keyword>
<evidence type="ECO:0000256" key="1">
    <source>
        <dbReference type="ARBA" id="ARBA00001971"/>
    </source>
</evidence>
<dbReference type="GO" id="GO:0004497">
    <property type="term" value="F:monooxygenase activity"/>
    <property type="evidence" value="ECO:0007669"/>
    <property type="project" value="UniProtKB-KW"/>
</dbReference>
<comment type="similarity">
    <text evidence="4">Belongs to the cytochrome P450 family.</text>
</comment>
<dbReference type="EMBL" id="JAWWNJ010000269">
    <property type="protein sequence ID" value="KAK6966499.1"/>
    <property type="molecule type" value="Genomic_DNA"/>
</dbReference>
<evidence type="ECO:0000256" key="6">
    <source>
        <dbReference type="ARBA" id="ARBA00022692"/>
    </source>
</evidence>
<dbReference type="InterPro" id="IPR001128">
    <property type="entry name" value="Cyt_P450"/>
</dbReference>
<dbReference type="GO" id="GO:0020037">
    <property type="term" value="F:heme binding"/>
    <property type="evidence" value="ECO:0007669"/>
    <property type="project" value="InterPro"/>
</dbReference>
<dbReference type="PRINTS" id="PR00385">
    <property type="entry name" value="P450"/>
</dbReference>
<evidence type="ECO:0000313" key="16">
    <source>
        <dbReference type="Proteomes" id="UP001362999"/>
    </source>
</evidence>
<keyword evidence="12 14" id="KW-0472">Membrane</keyword>
<evidence type="ECO:0000256" key="3">
    <source>
        <dbReference type="ARBA" id="ARBA00004721"/>
    </source>
</evidence>
<dbReference type="PANTHER" id="PTHR24305:SF166">
    <property type="entry name" value="CYTOCHROME P450 12A4, MITOCHONDRIAL-RELATED"/>
    <property type="match status" value="1"/>
</dbReference>
<keyword evidence="10 13" id="KW-0408">Iron</keyword>
<dbReference type="AlphaFoldDB" id="A0AAV9YZL4"/>
<dbReference type="Gene3D" id="1.10.630.10">
    <property type="entry name" value="Cytochrome P450"/>
    <property type="match status" value="1"/>
</dbReference>
<dbReference type="Pfam" id="PF00067">
    <property type="entry name" value="p450"/>
    <property type="match status" value="1"/>
</dbReference>
<evidence type="ECO:0000313" key="15">
    <source>
        <dbReference type="EMBL" id="KAK6966499.1"/>
    </source>
</evidence>
<evidence type="ECO:0000256" key="5">
    <source>
        <dbReference type="ARBA" id="ARBA00022617"/>
    </source>
</evidence>
<reference evidence="15 16" key="1">
    <citation type="journal article" date="2024" name="J Genomics">
        <title>Draft genome sequencing and assembly of Favolaschia claudopus CIRM-BRFM 2984 isolated from oak limbs.</title>
        <authorList>
            <person name="Navarro D."/>
            <person name="Drula E."/>
            <person name="Chaduli D."/>
            <person name="Cazenave R."/>
            <person name="Ahrendt S."/>
            <person name="Wang J."/>
            <person name="Lipzen A."/>
            <person name="Daum C."/>
            <person name="Barry K."/>
            <person name="Grigoriev I.V."/>
            <person name="Favel A."/>
            <person name="Rosso M.N."/>
            <person name="Martin F."/>
        </authorList>
    </citation>
    <scope>NUCLEOTIDE SEQUENCE [LARGE SCALE GENOMIC DNA]</scope>
    <source>
        <strain evidence="15 16">CIRM-BRFM 2984</strain>
    </source>
</reference>
<sequence length="534" mass="58992">MYNHAQWTSSTDGAHGARYAAVLPLLAILYFLYCALRRSWMTVKISGPPSSSWLFGHMRELILTPTYGEYEFEWLRKYGAVYRIKACFGETRIMVSDPAAMQFILMSGHFGTGPTLENGARLLYADGSVFRAKEEEHKRLRAGLNAGFSAGAVRKYLPIFERAAHSLTQHFEHLSGELIDVVPPFGRATLGTTSEAILGYSVDDLGDDFITNNLQLLSLASSQSPSGIIFDGLSRWIPPSIYETAIYLPVAPFTILRRAKNLAHELGKTVVEGIINAMRQKLENTGGFYGELVEQHHAADGKRTLNKRDIIAQTSLILIAGQDTTANTLAFGLVELAQNPGLQEKLRIEIHDALSNSSGRDIAYENMPLLKAFIKEVLRMYPAEVFSDRVALQDTVLPLSEPITTSDGKQISQLPIPKGQILMFAIASYQRLQSRWGEDADTFRPSRWLDGGGVSKGEAMGPYANLLTFLGGSHTCLGWRFALLELQVFICELVGKFEFSLPPEGPARCRYGGTLLPALPDGKKGAVLRVKRVM</sequence>
<accession>A0AAV9YZL4</accession>
<evidence type="ECO:0000256" key="8">
    <source>
        <dbReference type="ARBA" id="ARBA00022989"/>
    </source>
</evidence>
<organism evidence="15 16">
    <name type="scientific">Favolaschia claudopus</name>
    <dbReference type="NCBI Taxonomy" id="2862362"/>
    <lineage>
        <taxon>Eukaryota</taxon>
        <taxon>Fungi</taxon>
        <taxon>Dikarya</taxon>
        <taxon>Basidiomycota</taxon>
        <taxon>Agaricomycotina</taxon>
        <taxon>Agaricomycetes</taxon>
        <taxon>Agaricomycetidae</taxon>
        <taxon>Agaricales</taxon>
        <taxon>Marasmiineae</taxon>
        <taxon>Mycenaceae</taxon>
        <taxon>Favolaschia</taxon>
    </lineage>
</organism>
<keyword evidence="16" id="KW-1185">Reference proteome</keyword>
<evidence type="ECO:0000256" key="9">
    <source>
        <dbReference type="ARBA" id="ARBA00023002"/>
    </source>
</evidence>
<comment type="subcellular location">
    <subcellularLocation>
        <location evidence="2">Membrane</location>
    </subcellularLocation>
</comment>
<comment type="caution">
    <text evidence="15">The sequence shown here is derived from an EMBL/GenBank/DDBJ whole genome shotgun (WGS) entry which is preliminary data.</text>
</comment>
<protein>
    <submittedName>
        <fullName evidence="15">Cytochrome P450</fullName>
    </submittedName>
</protein>
<evidence type="ECO:0000256" key="7">
    <source>
        <dbReference type="ARBA" id="ARBA00022723"/>
    </source>
</evidence>
<dbReference type="GO" id="GO:0005506">
    <property type="term" value="F:iron ion binding"/>
    <property type="evidence" value="ECO:0007669"/>
    <property type="project" value="InterPro"/>
</dbReference>
<name>A0AAV9YZL4_9AGAR</name>
<evidence type="ECO:0000256" key="4">
    <source>
        <dbReference type="ARBA" id="ARBA00010617"/>
    </source>
</evidence>
<evidence type="ECO:0000256" key="13">
    <source>
        <dbReference type="PIRSR" id="PIRSR602401-1"/>
    </source>
</evidence>
<dbReference type="InterPro" id="IPR036396">
    <property type="entry name" value="Cyt_P450_sf"/>
</dbReference>
<dbReference type="GO" id="GO:0016705">
    <property type="term" value="F:oxidoreductase activity, acting on paired donors, with incorporation or reduction of molecular oxygen"/>
    <property type="evidence" value="ECO:0007669"/>
    <property type="project" value="InterPro"/>
</dbReference>
<evidence type="ECO:0000256" key="10">
    <source>
        <dbReference type="ARBA" id="ARBA00023004"/>
    </source>
</evidence>
<gene>
    <name evidence="15" type="ORF">R3P38DRAFT_3154336</name>
</gene>
<evidence type="ECO:0000256" key="14">
    <source>
        <dbReference type="SAM" id="Phobius"/>
    </source>
</evidence>
<dbReference type="Proteomes" id="UP001362999">
    <property type="component" value="Unassembled WGS sequence"/>
</dbReference>
<dbReference type="GO" id="GO:0016020">
    <property type="term" value="C:membrane"/>
    <property type="evidence" value="ECO:0007669"/>
    <property type="project" value="UniProtKB-SubCell"/>
</dbReference>
<comment type="cofactor">
    <cofactor evidence="1 13">
        <name>heme</name>
        <dbReference type="ChEBI" id="CHEBI:30413"/>
    </cofactor>
</comment>
<evidence type="ECO:0000256" key="2">
    <source>
        <dbReference type="ARBA" id="ARBA00004370"/>
    </source>
</evidence>
<feature type="binding site" description="axial binding residue" evidence="13">
    <location>
        <position position="476"/>
    </location>
    <ligand>
        <name>heme</name>
        <dbReference type="ChEBI" id="CHEBI:30413"/>
    </ligand>
    <ligandPart>
        <name>Fe</name>
        <dbReference type="ChEBI" id="CHEBI:18248"/>
    </ligandPart>
</feature>
<dbReference type="InterPro" id="IPR050121">
    <property type="entry name" value="Cytochrome_P450_monoxygenase"/>
</dbReference>
<proteinExistence type="inferred from homology"/>
<feature type="transmembrane region" description="Helical" evidence="14">
    <location>
        <begin position="16"/>
        <end position="36"/>
    </location>
</feature>
<keyword evidence="7 13" id="KW-0479">Metal-binding</keyword>
<dbReference type="PANTHER" id="PTHR24305">
    <property type="entry name" value="CYTOCHROME P450"/>
    <property type="match status" value="1"/>
</dbReference>
<evidence type="ECO:0000256" key="11">
    <source>
        <dbReference type="ARBA" id="ARBA00023033"/>
    </source>
</evidence>